<dbReference type="Proteomes" id="UP001183607">
    <property type="component" value="Unassembled WGS sequence"/>
</dbReference>
<keyword evidence="2" id="KW-0472">Membrane</keyword>
<accession>A0ABD5E658</accession>
<dbReference type="EMBL" id="JAVRER010000020">
    <property type="protein sequence ID" value="MDT0416814.1"/>
    <property type="molecule type" value="Genomic_DNA"/>
</dbReference>
<keyword evidence="2" id="KW-1133">Transmembrane helix</keyword>
<name>A0ABD5E658_9ACTN</name>
<keyword evidence="2" id="KW-0812">Transmembrane</keyword>
<reference evidence="4" key="1">
    <citation type="submission" date="2023-07" db="EMBL/GenBank/DDBJ databases">
        <title>30 novel species of actinomycetes from the DSMZ collection.</title>
        <authorList>
            <person name="Nouioui I."/>
        </authorList>
    </citation>
    <scope>NUCLEOTIDE SEQUENCE [LARGE SCALE GENOMIC DNA]</scope>
    <source>
        <strain evidence="4">DSM 41982</strain>
    </source>
</reference>
<feature type="region of interest" description="Disordered" evidence="1">
    <location>
        <begin position="69"/>
        <end position="99"/>
    </location>
</feature>
<protein>
    <submittedName>
        <fullName evidence="3">Uncharacterized protein</fullName>
    </submittedName>
</protein>
<comment type="caution">
    <text evidence="3">The sequence shown here is derived from an EMBL/GenBank/DDBJ whole genome shotgun (WGS) entry which is preliminary data.</text>
</comment>
<gene>
    <name evidence="3" type="ORF">RM574_15085</name>
</gene>
<feature type="compositionally biased region" description="Polar residues" evidence="1">
    <location>
        <begin position="83"/>
        <end position="99"/>
    </location>
</feature>
<evidence type="ECO:0000313" key="4">
    <source>
        <dbReference type="Proteomes" id="UP001183607"/>
    </source>
</evidence>
<dbReference type="RefSeq" id="WP_007818673.1">
    <property type="nucleotide sequence ID" value="NZ_JAVRER010000020.1"/>
</dbReference>
<evidence type="ECO:0000256" key="1">
    <source>
        <dbReference type="SAM" id="MobiDB-lite"/>
    </source>
</evidence>
<feature type="transmembrane region" description="Helical" evidence="2">
    <location>
        <begin position="49"/>
        <end position="68"/>
    </location>
</feature>
<evidence type="ECO:0000256" key="2">
    <source>
        <dbReference type="SAM" id="Phobius"/>
    </source>
</evidence>
<organism evidence="3 4">
    <name type="scientific">Streptomyces evansiae</name>
    <dbReference type="NCBI Taxonomy" id="3075535"/>
    <lineage>
        <taxon>Bacteria</taxon>
        <taxon>Bacillati</taxon>
        <taxon>Actinomycetota</taxon>
        <taxon>Actinomycetes</taxon>
        <taxon>Kitasatosporales</taxon>
        <taxon>Streptomycetaceae</taxon>
        <taxon>Streptomyces</taxon>
    </lineage>
</organism>
<evidence type="ECO:0000313" key="3">
    <source>
        <dbReference type="EMBL" id="MDT0416814.1"/>
    </source>
</evidence>
<proteinExistence type="predicted"/>
<dbReference type="AlphaFoldDB" id="A0ABD5E658"/>
<sequence length="238" mass="24549">MNEARTDDLANALAALRDSGAHDPADAATIDSDLERGHKAARLRRRRRTAGAGLAVAVVAAAASAAVMTGPGERHGSEASPLTPAQTSRSAPSATTGRPSQVLQLVAYTGSQPTGFRVRSVPSGWSVSWSDQCSFVATPPGVSLPQSNEEVHFDHAIAVTLDGGPPARTKGFTKVTVQGRTGWLGPTADKAAELLLFPDGKSGTVAVQFPAEAGLTHQQMISFAQGVTPTSHSCLSFG</sequence>